<dbReference type="Proteomes" id="UP000256379">
    <property type="component" value="Unassembled WGS sequence"/>
</dbReference>
<evidence type="ECO:0000256" key="2">
    <source>
        <dbReference type="ARBA" id="ARBA00004141"/>
    </source>
</evidence>
<evidence type="ECO:0000256" key="1">
    <source>
        <dbReference type="ARBA" id="ARBA00001947"/>
    </source>
</evidence>
<evidence type="ECO:0000256" key="3">
    <source>
        <dbReference type="ARBA" id="ARBA00007931"/>
    </source>
</evidence>
<keyword evidence="7 11" id="KW-0862">Zinc</keyword>
<feature type="transmembrane region" description="Helical" evidence="11">
    <location>
        <begin position="6"/>
        <end position="25"/>
    </location>
</feature>
<name>A0A3D8IPX5_9HELI</name>
<evidence type="ECO:0000256" key="9">
    <source>
        <dbReference type="ARBA" id="ARBA00023049"/>
    </source>
</evidence>
<accession>A0A3D8IPX5</accession>
<evidence type="ECO:0000256" key="5">
    <source>
        <dbReference type="ARBA" id="ARBA00022692"/>
    </source>
</evidence>
<keyword evidence="11" id="KW-0479">Metal-binding</keyword>
<feature type="domain" description="Peptidase M50" evidence="12">
    <location>
        <begin position="6"/>
        <end position="388"/>
    </location>
</feature>
<comment type="similarity">
    <text evidence="3 11">Belongs to the peptidase M50B family.</text>
</comment>
<comment type="subcellular location">
    <subcellularLocation>
        <location evidence="2">Membrane</location>
        <topology evidence="2">Multi-pass membrane protein</topology>
    </subcellularLocation>
</comment>
<feature type="transmembrane region" description="Helical" evidence="11">
    <location>
        <begin position="110"/>
        <end position="133"/>
    </location>
</feature>
<sequence length="406" mass="45644">MGIISAILALSFLIFFHELGHFLVARMFGVRVEIFSLGFGAKIFSFSHNNTEYRLSLIPLGGYVKLKGEIQPQDSYQNLKKNVIDMHNENLIYAQSIGDSLNDKHPLQRIIILFAGPFFNFLIAFLLYLILIITQGVHVANKDSIIGSVNKDFAAYNLLQPYDKIISINDLEVKTFQNIGEILNQDSLQDKDIGNIRHKQEFAKIILLRPKQLESFKASCDKTLTYADDSHMYQCDTSNANAFEKMEIKIPISIYENKKVLGITALTKIHYPNIIESLILSYDYTKNAIMMIYDGLQKLIAGVIGFDNISGVIGIAEISAKAYQSSFTSFLLIIALISVNLGILNLLPLPLLDGGQIVFTTYEWITKKPIHQNVANLLVVLGFSFIVGLMLLGVYNDITRIAENYK</sequence>
<dbReference type="EC" id="3.4.24.-" evidence="11"/>
<dbReference type="SUPFAM" id="SSF50156">
    <property type="entry name" value="PDZ domain-like"/>
    <property type="match status" value="1"/>
</dbReference>
<dbReference type="EMBL" id="NXLQ01000003">
    <property type="protein sequence ID" value="RDU66694.1"/>
    <property type="molecule type" value="Genomic_DNA"/>
</dbReference>
<feature type="transmembrane region" description="Helical" evidence="11">
    <location>
        <begin position="373"/>
        <end position="395"/>
    </location>
</feature>
<keyword evidence="10 11" id="KW-0472">Membrane</keyword>
<dbReference type="GO" id="GO:0046872">
    <property type="term" value="F:metal ion binding"/>
    <property type="evidence" value="ECO:0007669"/>
    <property type="project" value="UniProtKB-KW"/>
</dbReference>
<dbReference type="PANTHER" id="PTHR42837">
    <property type="entry name" value="REGULATOR OF SIGMA-E PROTEASE RSEP"/>
    <property type="match status" value="1"/>
</dbReference>
<evidence type="ECO:0000256" key="6">
    <source>
        <dbReference type="ARBA" id="ARBA00022801"/>
    </source>
</evidence>
<dbReference type="PANTHER" id="PTHR42837:SF2">
    <property type="entry name" value="MEMBRANE METALLOPROTEASE ARASP2, CHLOROPLASTIC-RELATED"/>
    <property type="match status" value="1"/>
</dbReference>
<evidence type="ECO:0000256" key="7">
    <source>
        <dbReference type="ARBA" id="ARBA00022833"/>
    </source>
</evidence>
<evidence type="ECO:0000259" key="12">
    <source>
        <dbReference type="Pfam" id="PF02163"/>
    </source>
</evidence>
<dbReference type="CDD" id="cd06163">
    <property type="entry name" value="S2P-M50_PDZ_RseP-like"/>
    <property type="match status" value="1"/>
</dbReference>
<dbReference type="GO" id="GO:0004222">
    <property type="term" value="F:metalloendopeptidase activity"/>
    <property type="evidence" value="ECO:0007669"/>
    <property type="project" value="InterPro"/>
</dbReference>
<comment type="caution">
    <text evidence="13">The sequence shown here is derived from an EMBL/GenBank/DDBJ whole genome shotgun (WGS) entry which is preliminary data.</text>
</comment>
<evidence type="ECO:0000256" key="8">
    <source>
        <dbReference type="ARBA" id="ARBA00022989"/>
    </source>
</evidence>
<dbReference type="AlphaFoldDB" id="A0A3D8IPX5"/>
<evidence type="ECO:0000256" key="4">
    <source>
        <dbReference type="ARBA" id="ARBA00022670"/>
    </source>
</evidence>
<evidence type="ECO:0000313" key="14">
    <source>
        <dbReference type="Proteomes" id="UP000256379"/>
    </source>
</evidence>
<dbReference type="GO" id="GO:0006508">
    <property type="term" value="P:proteolysis"/>
    <property type="evidence" value="ECO:0007669"/>
    <property type="project" value="UniProtKB-KW"/>
</dbReference>
<dbReference type="InterPro" id="IPR004387">
    <property type="entry name" value="Pept_M50_Zn"/>
</dbReference>
<gene>
    <name evidence="13" type="primary">rseP</name>
    <name evidence="13" type="ORF">CQA53_02655</name>
</gene>
<dbReference type="InterPro" id="IPR036034">
    <property type="entry name" value="PDZ_sf"/>
</dbReference>
<protein>
    <recommendedName>
        <fullName evidence="11">Zinc metalloprotease</fullName>
        <ecNumber evidence="11">3.4.24.-</ecNumber>
    </recommendedName>
</protein>
<reference evidence="13 14" key="1">
    <citation type="submission" date="2018-04" db="EMBL/GenBank/DDBJ databases">
        <title>Novel Campyloabacter and Helicobacter Species and Strains.</title>
        <authorList>
            <person name="Mannion A.J."/>
            <person name="Shen Z."/>
            <person name="Fox J.G."/>
        </authorList>
    </citation>
    <scope>NUCLEOTIDE SEQUENCE [LARGE SCALE GENOMIC DNA]</scope>
    <source>
        <strain evidence="13 14">MIT 17-337</strain>
    </source>
</reference>
<evidence type="ECO:0000256" key="11">
    <source>
        <dbReference type="RuleBase" id="RU362031"/>
    </source>
</evidence>
<proteinExistence type="inferred from homology"/>
<keyword evidence="14" id="KW-1185">Reference proteome</keyword>
<dbReference type="InterPro" id="IPR008915">
    <property type="entry name" value="Peptidase_M50"/>
</dbReference>
<dbReference type="RefSeq" id="WP_115542480.1">
    <property type="nucleotide sequence ID" value="NZ_NXLQ01000003.1"/>
</dbReference>
<keyword evidence="8 11" id="KW-1133">Transmembrane helix</keyword>
<keyword evidence="4 13" id="KW-0645">Protease</keyword>
<comment type="cofactor">
    <cofactor evidence="1 11">
        <name>Zn(2+)</name>
        <dbReference type="ChEBI" id="CHEBI:29105"/>
    </cofactor>
</comment>
<evidence type="ECO:0000256" key="10">
    <source>
        <dbReference type="ARBA" id="ARBA00023136"/>
    </source>
</evidence>
<feature type="transmembrane region" description="Helical" evidence="11">
    <location>
        <begin position="330"/>
        <end position="352"/>
    </location>
</feature>
<organism evidence="13 14">
    <name type="scientific">Helicobacter didelphidarum</name>
    <dbReference type="NCBI Taxonomy" id="2040648"/>
    <lineage>
        <taxon>Bacteria</taxon>
        <taxon>Pseudomonadati</taxon>
        <taxon>Campylobacterota</taxon>
        <taxon>Epsilonproteobacteria</taxon>
        <taxon>Campylobacterales</taxon>
        <taxon>Helicobacteraceae</taxon>
        <taxon>Helicobacter</taxon>
    </lineage>
</organism>
<evidence type="ECO:0000313" key="13">
    <source>
        <dbReference type="EMBL" id="RDU66694.1"/>
    </source>
</evidence>
<dbReference type="NCBIfam" id="TIGR00054">
    <property type="entry name" value="RIP metalloprotease RseP"/>
    <property type="match status" value="1"/>
</dbReference>
<dbReference type="GO" id="GO:0016020">
    <property type="term" value="C:membrane"/>
    <property type="evidence" value="ECO:0007669"/>
    <property type="project" value="UniProtKB-SubCell"/>
</dbReference>
<keyword evidence="6 11" id="KW-0378">Hydrolase</keyword>
<dbReference type="Pfam" id="PF02163">
    <property type="entry name" value="Peptidase_M50"/>
    <property type="match status" value="1"/>
</dbReference>
<dbReference type="OrthoDB" id="9782003at2"/>
<keyword evidence="9 11" id="KW-0482">Metalloprotease</keyword>
<keyword evidence="5 11" id="KW-0812">Transmembrane</keyword>